<keyword evidence="5" id="KW-1185">Reference proteome</keyword>
<evidence type="ECO:0000256" key="1">
    <source>
        <dbReference type="ARBA" id="ARBA00023125"/>
    </source>
</evidence>
<dbReference type="EMBL" id="FNUY01000003">
    <property type="protein sequence ID" value="SEG13777.1"/>
    <property type="molecule type" value="Genomic_DNA"/>
</dbReference>
<dbReference type="Pfam" id="PF09209">
    <property type="entry name" value="CecR_C"/>
    <property type="match status" value="1"/>
</dbReference>
<dbReference type="PANTHER" id="PTHR30055">
    <property type="entry name" value="HTH-TYPE TRANSCRIPTIONAL REGULATOR RUTR"/>
    <property type="match status" value="1"/>
</dbReference>
<dbReference type="AlphaFoldDB" id="A0A1H5XQS2"/>
<dbReference type="Gene3D" id="1.10.357.10">
    <property type="entry name" value="Tetracycline Repressor, domain 2"/>
    <property type="match status" value="1"/>
</dbReference>
<keyword evidence="1 2" id="KW-0238">DNA-binding</keyword>
<dbReference type="GO" id="GO:0003700">
    <property type="term" value="F:DNA-binding transcription factor activity"/>
    <property type="evidence" value="ECO:0007669"/>
    <property type="project" value="TreeGrafter"/>
</dbReference>
<gene>
    <name evidence="4" type="ORF">SAMN04488115_103338</name>
</gene>
<dbReference type="SUPFAM" id="SSF48498">
    <property type="entry name" value="Tetracyclin repressor-like, C-terminal domain"/>
    <property type="match status" value="1"/>
</dbReference>
<dbReference type="Pfam" id="PF00440">
    <property type="entry name" value="TetR_N"/>
    <property type="match status" value="1"/>
</dbReference>
<name>A0A1H5XQS2_9HYPH</name>
<evidence type="ECO:0000256" key="2">
    <source>
        <dbReference type="PROSITE-ProRule" id="PRU00335"/>
    </source>
</evidence>
<sequence length="230" mass="25031">MARTPNLNDGEQTRQALIRAGLDLFGRHGFDASSIREIAQAAGVNSAGIAYHFGGKDGLRRACAAFIVETMRARLLGAEMPAEPPSEPPSEPPAELPPDLALEIILQIIDRAVAFAARAPESEMIARFVVREMMEPTPAFELLYDGLVGPVHGRVCRLWGAATGMEPEARDTRLAVFAMIGQVLYFRLARPAVMRRMEWETLGEDEAQAISATIRRAVRATVVAARGARP</sequence>
<evidence type="ECO:0000259" key="3">
    <source>
        <dbReference type="PROSITE" id="PS50977"/>
    </source>
</evidence>
<organism evidence="4 5">
    <name type="scientific">Bosea lathyri</name>
    <dbReference type="NCBI Taxonomy" id="1036778"/>
    <lineage>
        <taxon>Bacteria</taxon>
        <taxon>Pseudomonadati</taxon>
        <taxon>Pseudomonadota</taxon>
        <taxon>Alphaproteobacteria</taxon>
        <taxon>Hyphomicrobiales</taxon>
        <taxon>Boseaceae</taxon>
        <taxon>Bosea</taxon>
    </lineage>
</organism>
<proteinExistence type="predicted"/>
<accession>A0A1H5XQS2</accession>
<dbReference type="InterPro" id="IPR015292">
    <property type="entry name" value="Tscrpt_reg_YbiH_C"/>
</dbReference>
<dbReference type="OrthoDB" id="2356263at2"/>
<evidence type="ECO:0000313" key="5">
    <source>
        <dbReference type="Proteomes" id="UP000236743"/>
    </source>
</evidence>
<dbReference type="Gene3D" id="1.10.10.60">
    <property type="entry name" value="Homeodomain-like"/>
    <property type="match status" value="1"/>
</dbReference>
<protein>
    <submittedName>
        <fullName evidence="4">Transcriptional regulator, TetR family</fullName>
    </submittedName>
</protein>
<reference evidence="4 5" key="1">
    <citation type="submission" date="2016-10" db="EMBL/GenBank/DDBJ databases">
        <authorList>
            <person name="de Groot N.N."/>
        </authorList>
    </citation>
    <scope>NUCLEOTIDE SEQUENCE [LARGE SCALE GENOMIC DNA]</scope>
    <source>
        <strain evidence="4 5">DSM 26656</strain>
    </source>
</reference>
<feature type="domain" description="HTH tetR-type" evidence="3">
    <location>
        <begin position="11"/>
        <end position="71"/>
    </location>
</feature>
<dbReference type="Proteomes" id="UP000236743">
    <property type="component" value="Unassembled WGS sequence"/>
</dbReference>
<evidence type="ECO:0000313" key="4">
    <source>
        <dbReference type="EMBL" id="SEG13777.1"/>
    </source>
</evidence>
<dbReference type="RefSeq" id="WP_103872173.1">
    <property type="nucleotide sequence ID" value="NZ_FNUY01000003.1"/>
</dbReference>
<dbReference type="InterPro" id="IPR050109">
    <property type="entry name" value="HTH-type_TetR-like_transc_reg"/>
</dbReference>
<feature type="DNA-binding region" description="H-T-H motif" evidence="2">
    <location>
        <begin position="34"/>
        <end position="53"/>
    </location>
</feature>
<dbReference type="PANTHER" id="PTHR30055:SF146">
    <property type="entry name" value="HTH-TYPE TRANSCRIPTIONAL DUAL REGULATOR CECR"/>
    <property type="match status" value="1"/>
</dbReference>
<dbReference type="GO" id="GO:0000976">
    <property type="term" value="F:transcription cis-regulatory region binding"/>
    <property type="evidence" value="ECO:0007669"/>
    <property type="project" value="TreeGrafter"/>
</dbReference>
<dbReference type="PROSITE" id="PS50977">
    <property type="entry name" value="HTH_TETR_2"/>
    <property type="match status" value="1"/>
</dbReference>
<dbReference type="PRINTS" id="PR00455">
    <property type="entry name" value="HTHTETR"/>
</dbReference>
<dbReference type="InterPro" id="IPR001647">
    <property type="entry name" value="HTH_TetR"/>
</dbReference>
<dbReference type="InterPro" id="IPR009057">
    <property type="entry name" value="Homeodomain-like_sf"/>
</dbReference>
<dbReference type="SUPFAM" id="SSF46689">
    <property type="entry name" value="Homeodomain-like"/>
    <property type="match status" value="1"/>
</dbReference>
<dbReference type="InterPro" id="IPR036271">
    <property type="entry name" value="Tet_transcr_reg_TetR-rel_C_sf"/>
</dbReference>